<gene>
    <name evidence="2" type="ORF">EV663_10487</name>
</gene>
<comment type="caution">
    <text evidence="2">The sequence shown here is derived from an EMBL/GenBank/DDBJ whole genome shotgun (WGS) entry which is preliminary data.</text>
</comment>
<dbReference type="EMBL" id="SLXU01000004">
    <property type="protein sequence ID" value="TCP61636.1"/>
    <property type="molecule type" value="Genomic_DNA"/>
</dbReference>
<accession>A0A4V2SWB2</accession>
<name>A0A4V2SWB2_9RHOB</name>
<evidence type="ECO:0000313" key="2">
    <source>
        <dbReference type="EMBL" id="TCP61636.1"/>
    </source>
</evidence>
<keyword evidence="3" id="KW-1185">Reference proteome</keyword>
<evidence type="ECO:0000256" key="1">
    <source>
        <dbReference type="SAM" id="SignalP"/>
    </source>
</evidence>
<organism evidence="2 3">
    <name type="scientific">Rhodovulum bhavnagarense</name>
    <dbReference type="NCBI Taxonomy" id="992286"/>
    <lineage>
        <taxon>Bacteria</taxon>
        <taxon>Pseudomonadati</taxon>
        <taxon>Pseudomonadota</taxon>
        <taxon>Alphaproteobacteria</taxon>
        <taxon>Rhodobacterales</taxon>
        <taxon>Paracoccaceae</taxon>
        <taxon>Rhodovulum</taxon>
    </lineage>
</organism>
<proteinExistence type="predicted"/>
<protein>
    <submittedName>
        <fullName evidence="2">Uncharacterized protein</fullName>
    </submittedName>
</protein>
<dbReference type="AlphaFoldDB" id="A0A4V2SWB2"/>
<reference evidence="2 3" key="1">
    <citation type="submission" date="2019-03" db="EMBL/GenBank/DDBJ databases">
        <title>Genomic Encyclopedia of Type Strains, Phase IV (KMG-IV): sequencing the most valuable type-strain genomes for metagenomic binning, comparative biology and taxonomic classification.</title>
        <authorList>
            <person name="Goeker M."/>
        </authorList>
    </citation>
    <scope>NUCLEOTIDE SEQUENCE [LARGE SCALE GENOMIC DNA]</scope>
    <source>
        <strain evidence="2 3">DSM 24766</strain>
    </source>
</reference>
<feature type="signal peptide" evidence="1">
    <location>
        <begin position="1"/>
        <end position="26"/>
    </location>
</feature>
<evidence type="ECO:0000313" key="3">
    <source>
        <dbReference type="Proteomes" id="UP000295050"/>
    </source>
</evidence>
<keyword evidence="1" id="KW-0732">Signal</keyword>
<dbReference type="OrthoDB" id="7876829at2"/>
<feature type="chain" id="PRO_5020668537" evidence="1">
    <location>
        <begin position="27"/>
        <end position="185"/>
    </location>
</feature>
<dbReference type="RefSeq" id="WP_132950980.1">
    <property type="nucleotide sequence ID" value="NZ_SLXU01000004.1"/>
</dbReference>
<sequence length="185" mass="19154">MIPIRIALLPLAAALGIGAIPGLADAPPDNGAVLLVAGTTGEGQEIVPWPFLPDGASPPEAPAAPLVSPHRVFPHSGVNNTPAPAPGADPGAGATWPNVIVPAPSDDTGPAFPERRRPRSIPDECVKTVQTKRGPRRVATGECLAGAGLFNLPDICLVPENRVESGNRKVYNLRCLNRYGYGVAD</sequence>
<dbReference type="Proteomes" id="UP000295050">
    <property type="component" value="Unassembled WGS sequence"/>
</dbReference>